<proteinExistence type="predicted"/>
<accession>F0LMB6</accession>
<reference evidence="1 2" key="1">
    <citation type="journal article" date="2011" name="J. Bacteriol.">
        <title>Complete genome sequence of the hyperthermophilic, piezophilic, heterotrophic, and carboxydotrophic archaeon Thermococcus barophilus MP.</title>
        <authorList>
            <person name="Vannier P."/>
            <person name="Marteinsson V.T."/>
            <person name="Fridjonsson O.H."/>
            <person name="Oger P."/>
            <person name="Jebbar M."/>
        </authorList>
    </citation>
    <scope>NUCLEOTIDE SEQUENCE [LARGE SCALE GENOMIC DNA]</scope>
    <source>
        <strain evidence="2">DSM 11836 / MP</strain>
    </source>
</reference>
<gene>
    <name evidence="1" type="ordered locus">TERMP_02165</name>
</gene>
<name>F0LMB6_THEBM</name>
<sequence>MAIHFWAITYINLSPKKLGKLLFLNERLYMEISARIRKFPKLFGLEKPTEL</sequence>
<dbReference type="Proteomes" id="UP000007478">
    <property type="component" value="Chromosome"/>
</dbReference>
<evidence type="ECO:0000313" key="2">
    <source>
        <dbReference type="Proteomes" id="UP000007478"/>
    </source>
</evidence>
<dbReference type="AlphaFoldDB" id="F0LMB6"/>
<dbReference type="KEGG" id="tba:TERMP_02165"/>
<evidence type="ECO:0000313" key="1">
    <source>
        <dbReference type="EMBL" id="ADT85139.1"/>
    </source>
</evidence>
<dbReference type="HOGENOM" id="CLU_3094309_0_0_2"/>
<keyword evidence="2" id="KW-1185">Reference proteome</keyword>
<organism evidence="1 2">
    <name type="scientific">Thermococcus barophilus (strain DSM 11836 / MP)</name>
    <dbReference type="NCBI Taxonomy" id="391623"/>
    <lineage>
        <taxon>Archaea</taxon>
        <taxon>Methanobacteriati</taxon>
        <taxon>Methanobacteriota</taxon>
        <taxon>Thermococci</taxon>
        <taxon>Thermococcales</taxon>
        <taxon>Thermococcaceae</taxon>
        <taxon>Thermococcus</taxon>
    </lineage>
</organism>
<protein>
    <submittedName>
        <fullName evidence="1">Uncharacterized protein</fullName>
    </submittedName>
</protein>
<dbReference type="PATRIC" id="fig|391623.17.peg.2160"/>
<dbReference type="EMBL" id="CP002372">
    <property type="protein sequence ID" value="ADT85139.1"/>
    <property type="molecule type" value="Genomic_DNA"/>
</dbReference>